<gene>
    <name evidence="20" type="primary">sdhC</name>
    <name evidence="20" type="ORF">CWE11_00115</name>
</gene>
<evidence type="ECO:0000256" key="9">
    <source>
        <dbReference type="ARBA" id="ARBA00022532"/>
    </source>
</evidence>
<comment type="cofactor">
    <cofactor evidence="18">
        <name>heme</name>
        <dbReference type="ChEBI" id="CHEBI:30413"/>
    </cofactor>
    <text evidence="18">The heme is bound between the two transmembrane subunits.</text>
</comment>
<evidence type="ECO:0000256" key="18">
    <source>
        <dbReference type="PIRSR" id="PIRSR000178-1"/>
    </source>
</evidence>
<dbReference type="GO" id="GO:0009055">
    <property type="term" value="F:electron transfer activity"/>
    <property type="evidence" value="ECO:0007669"/>
    <property type="project" value="InterPro"/>
</dbReference>
<keyword evidence="13" id="KW-0249">Electron transport</keyword>
<keyword evidence="9" id="KW-0816">Tricarboxylic acid cycle</keyword>
<comment type="similarity">
    <text evidence="4">Belongs to the cytochrome b560 family.</text>
</comment>
<dbReference type="PIRSF" id="PIRSF000178">
    <property type="entry name" value="SDH_cyt_b560"/>
    <property type="match status" value="1"/>
</dbReference>
<evidence type="ECO:0000256" key="3">
    <source>
        <dbReference type="ARBA" id="ARBA00005163"/>
    </source>
</evidence>
<dbReference type="NCBIfam" id="TIGR02970">
    <property type="entry name" value="succ_dehyd_cytB"/>
    <property type="match status" value="1"/>
</dbReference>
<dbReference type="GO" id="GO:0046872">
    <property type="term" value="F:metal ion binding"/>
    <property type="evidence" value="ECO:0007669"/>
    <property type="project" value="UniProtKB-KW"/>
</dbReference>
<dbReference type="InterPro" id="IPR014314">
    <property type="entry name" value="Succ_DH_cytb556"/>
</dbReference>
<dbReference type="PANTHER" id="PTHR10978">
    <property type="entry name" value="SUCCINATE DEHYDROGENASE CYTOCHROME B560 SUBUNIT"/>
    <property type="match status" value="1"/>
</dbReference>
<evidence type="ECO:0000256" key="1">
    <source>
        <dbReference type="ARBA" id="ARBA00004050"/>
    </source>
</evidence>
<comment type="pathway">
    <text evidence="3">Carbohydrate metabolism; tricarboxylic acid cycle.</text>
</comment>
<evidence type="ECO:0000256" key="13">
    <source>
        <dbReference type="ARBA" id="ARBA00022982"/>
    </source>
</evidence>
<comment type="subcellular location">
    <subcellularLocation>
        <location evidence="2">Cell inner membrane</location>
        <topology evidence="2">Multi-pass membrane protein</topology>
    </subcellularLocation>
</comment>
<name>A0A432WR26_9GAMM</name>
<dbReference type="RefSeq" id="WP_126775573.1">
    <property type="nucleotide sequence ID" value="NZ_PIPM01000001.1"/>
</dbReference>
<dbReference type="InterPro" id="IPR034804">
    <property type="entry name" value="SQR/QFR_C/D"/>
</dbReference>
<evidence type="ECO:0000256" key="6">
    <source>
        <dbReference type="ARBA" id="ARBA00022448"/>
    </source>
</evidence>
<dbReference type="FunFam" id="1.20.1300.10:FF:000005">
    <property type="entry name" value="Succinate dehydrogenase cytochrome b556 subunit"/>
    <property type="match status" value="1"/>
</dbReference>
<dbReference type="Proteomes" id="UP000288405">
    <property type="component" value="Unassembled WGS sequence"/>
</dbReference>
<dbReference type="PROSITE" id="PS01000">
    <property type="entry name" value="SDH_CYT_1"/>
    <property type="match status" value="1"/>
</dbReference>
<evidence type="ECO:0000256" key="8">
    <source>
        <dbReference type="ARBA" id="ARBA00022519"/>
    </source>
</evidence>
<feature type="transmembrane region" description="Helical" evidence="19">
    <location>
        <begin position="65"/>
        <end position="85"/>
    </location>
</feature>
<evidence type="ECO:0000256" key="19">
    <source>
        <dbReference type="SAM" id="Phobius"/>
    </source>
</evidence>
<comment type="function">
    <text evidence="1">Membrane-anchoring subunit of succinate dehydrogenase (SDH).</text>
</comment>
<keyword evidence="8" id="KW-0997">Cell inner membrane</keyword>
<evidence type="ECO:0000313" key="21">
    <source>
        <dbReference type="Proteomes" id="UP000288405"/>
    </source>
</evidence>
<keyword evidence="12 18" id="KW-0479">Metal-binding</keyword>
<keyword evidence="6" id="KW-0813">Transport</keyword>
<dbReference type="Pfam" id="PF01127">
    <property type="entry name" value="Sdh_cyt"/>
    <property type="match status" value="1"/>
</dbReference>
<keyword evidence="14 19" id="KW-1133">Transmembrane helix</keyword>
<evidence type="ECO:0000256" key="12">
    <source>
        <dbReference type="ARBA" id="ARBA00022723"/>
    </source>
</evidence>
<dbReference type="AlphaFoldDB" id="A0A432WR26"/>
<evidence type="ECO:0000256" key="2">
    <source>
        <dbReference type="ARBA" id="ARBA00004429"/>
    </source>
</evidence>
<keyword evidence="11 19" id="KW-0812">Transmembrane</keyword>
<dbReference type="PANTHER" id="PTHR10978:SF5">
    <property type="entry name" value="SUCCINATE DEHYDROGENASE CYTOCHROME B560 SUBUNIT, MITOCHONDRIAL"/>
    <property type="match status" value="1"/>
</dbReference>
<comment type="caution">
    <text evidence="20">The sequence shown here is derived from an EMBL/GenBank/DDBJ whole genome shotgun (WGS) entry which is preliminary data.</text>
</comment>
<evidence type="ECO:0000256" key="11">
    <source>
        <dbReference type="ARBA" id="ARBA00022692"/>
    </source>
</evidence>
<evidence type="ECO:0000256" key="7">
    <source>
        <dbReference type="ARBA" id="ARBA00022475"/>
    </source>
</evidence>
<evidence type="ECO:0000256" key="10">
    <source>
        <dbReference type="ARBA" id="ARBA00022617"/>
    </source>
</evidence>
<evidence type="ECO:0000256" key="4">
    <source>
        <dbReference type="ARBA" id="ARBA00007244"/>
    </source>
</evidence>
<feature type="transmembrane region" description="Helical" evidence="19">
    <location>
        <begin position="105"/>
        <end position="123"/>
    </location>
</feature>
<sequence>MKKQRPVNLELTTISFPPSAIASILHRVSGVIMLVLVGLLVWLLALSLRSYEGFVQAQNILANPVLKFVIWGFLTAMGYHLLAGLRHMVMDLGFWEELESGNTSAVVTIVLAVILAVLAGVWLW</sequence>
<dbReference type="InterPro" id="IPR018495">
    <property type="entry name" value="Succ_DH_cyt_bsu_CS"/>
</dbReference>
<evidence type="ECO:0000256" key="5">
    <source>
        <dbReference type="ARBA" id="ARBA00020076"/>
    </source>
</evidence>
<evidence type="ECO:0000256" key="15">
    <source>
        <dbReference type="ARBA" id="ARBA00023004"/>
    </source>
</evidence>
<evidence type="ECO:0000256" key="16">
    <source>
        <dbReference type="ARBA" id="ARBA00023136"/>
    </source>
</evidence>
<keyword evidence="21" id="KW-1185">Reference proteome</keyword>
<accession>A0A432WR26</accession>
<feature type="binding site" description="axial binding residue" evidence="18">
    <location>
        <position position="80"/>
    </location>
    <ligand>
        <name>heme</name>
        <dbReference type="ChEBI" id="CHEBI:30413"/>
        <note>ligand shared with second transmembrane subunit</note>
    </ligand>
    <ligandPart>
        <name>Fe</name>
        <dbReference type="ChEBI" id="CHEBI:18248"/>
    </ligandPart>
</feature>
<dbReference type="GO" id="GO:0005886">
    <property type="term" value="C:plasma membrane"/>
    <property type="evidence" value="ECO:0007669"/>
    <property type="project" value="UniProtKB-SubCell"/>
</dbReference>
<evidence type="ECO:0000256" key="14">
    <source>
        <dbReference type="ARBA" id="ARBA00022989"/>
    </source>
</evidence>
<feature type="transmembrane region" description="Helical" evidence="19">
    <location>
        <begin position="20"/>
        <end position="44"/>
    </location>
</feature>
<dbReference type="OrthoDB" id="9799441at2"/>
<keyword evidence="7" id="KW-1003">Cell membrane</keyword>
<dbReference type="CDD" id="cd03499">
    <property type="entry name" value="SQR_TypeC_SdhC"/>
    <property type="match status" value="1"/>
</dbReference>
<protein>
    <recommendedName>
        <fullName evidence="5">Succinate dehydrogenase cytochrome b556 subunit</fullName>
    </recommendedName>
</protein>
<keyword evidence="10 18" id="KW-0349">Heme</keyword>
<dbReference type="PROSITE" id="PS01001">
    <property type="entry name" value="SDH_CYT_2"/>
    <property type="match status" value="1"/>
</dbReference>
<evidence type="ECO:0000313" key="20">
    <source>
        <dbReference type="EMBL" id="RUO36262.1"/>
    </source>
</evidence>
<reference evidence="20 21" key="1">
    <citation type="journal article" date="2011" name="Front. Microbiol.">
        <title>Genomic signatures of strain selection and enhancement in Bacillus atrophaeus var. globigii, a historical biowarfare simulant.</title>
        <authorList>
            <person name="Gibbons H.S."/>
            <person name="Broomall S.M."/>
            <person name="McNew L.A."/>
            <person name="Daligault H."/>
            <person name="Chapman C."/>
            <person name="Bruce D."/>
            <person name="Karavis M."/>
            <person name="Krepps M."/>
            <person name="McGregor P.A."/>
            <person name="Hong C."/>
            <person name="Park K.H."/>
            <person name="Akmal A."/>
            <person name="Feldman A."/>
            <person name="Lin J.S."/>
            <person name="Chang W.E."/>
            <person name="Higgs B.W."/>
            <person name="Demirev P."/>
            <person name="Lindquist J."/>
            <person name="Liem A."/>
            <person name="Fochler E."/>
            <person name="Read T.D."/>
            <person name="Tapia R."/>
            <person name="Johnson S."/>
            <person name="Bishop-Lilly K.A."/>
            <person name="Detter C."/>
            <person name="Han C."/>
            <person name="Sozhamannan S."/>
            <person name="Rosenzweig C.N."/>
            <person name="Skowronski E.W."/>
        </authorList>
    </citation>
    <scope>NUCLEOTIDE SEQUENCE [LARGE SCALE GENOMIC DNA]</scope>
    <source>
        <strain evidence="20 21">GYP-17</strain>
    </source>
</reference>
<keyword evidence="15 18" id="KW-0408">Iron</keyword>
<comment type="subunit">
    <text evidence="17">Part of an enzyme complex containing four subunits: a flavoprotein, an iron-sulfur protein, plus two membrane-anchoring proteins, SdhC and SdhD. The complex can form homotrimers.</text>
</comment>
<dbReference type="GO" id="GO:0006099">
    <property type="term" value="P:tricarboxylic acid cycle"/>
    <property type="evidence" value="ECO:0007669"/>
    <property type="project" value="UniProtKB-KW"/>
</dbReference>
<evidence type="ECO:0000256" key="17">
    <source>
        <dbReference type="ARBA" id="ARBA00025912"/>
    </source>
</evidence>
<proteinExistence type="inferred from homology"/>
<dbReference type="EMBL" id="PIPM01000001">
    <property type="protein sequence ID" value="RUO36262.1"/>
    <property type="molecule type" value="Genomic_DNA"/>
</dbReference>
<organism evidence="20 21">
    <name type="scientific">Aliidiomarina sanyensis</name>
    <dbReference type="NCBI Taxonomy" id="1249555"/>
    <lineage>
        <taxon>Bacteria</taxon>
        <taxon>Pseudomonadati</taxon>
        <taxon>Pseudomonadota</taxon>
        <taxon>Gammaproteobacteria</taxon>
        <taxon>Alteromonadales</taxon>
        <taxon>Idiomarinaceae</taxon>
        <taxon>Aliidiomarina</taxon>
    </lineage>
</organism>
<dbReference type="SUPFAM" id="SSF81343">
    <property type="entry name" value="Fumarate reductase respiratory complex transmembrane subunits"/>
    <property type="match status" value="1"/>
</dbReference>
<dbReference type="InterPro" id="IPR000701">
    <property type="entry name" value="SuccDH_FuR_B_TM-su"/>
</dbReference>
<keyword evidence="16 19" id="KW-0472">Membrane</keyword>
<dbReference type="Gene3D" id="1.20.1300.10">
    <property type="entry name" value="Fumarate reductase/succinate dehydrogenase, transmembrane subunit"/>
    <property type="match status" value="1"/>
</dbReference>